<feature type="transmembrane region" description="Helical" evidence="1">
    <location>
        <begin position="81"/>
        <end position="102"/>
    </location>
</feature>
<feature type="domain" description="CAAX prenyl protease 2/Lysostaphin resistance protein A-like" evidence="2">
    <location>
        <begin position="158"/>
        <end position="251"/>
    </location>
</feature>
<evidence type="ECO:0000313" key="3">
    <source>
        <dbReference type="EMBL" id="MXQ74082.1"/>
    </source>
</evidence>
<protein>
    <submittedName>
        <fullName evidence="3">CPBP family intramembrane metalloprotease</fullName>
    </submittedName>
</protein>
<dbReference type="GO" id="GO:0080120">
    <property type="term" value="P:CAAX-box protein maturation"/>
    <property type="evidence" value="ECO:0007669"/>
    <property type="project" value="UniProtKB-ARBA"/>
</dbReference>
<reference evidence="3 4" key="2">
    <citation type="submission" date="2020-01" db="EMBL/GenBank/DDBJ databases">
        <title>Clostridiaceae sp. nov. isolated from the gut of human by culturomics.</title>
        <authorList>
            <person name="Chang Y."/>
        </authorList>
    </citation>
    <scope>NUCLEOTIDE SEQUENCE [LARGE SCALE GENOMIC DNA]</scope>
    <source>
        <strain evidence="3 4">DONG20-135</strain>
    </source>
</reference>
<sequence length="319" mass="34790">MLSEFFKQPFPMIEEAKKAKRKPNIFMLIIFCILIYLVCSLIGSLFLFIYVALVASSSGLPDSTLLSEDFNMLSLLSADEINIVSLMITAAVIAGFLLFCRYYEKRYFTSMGFTRKHAVSQYLIGLGIGAALMIVVVALLSVTGSLTFASISWSVLPVVLLTFIAYMIQGASEEIMLRGFLMTSIAARTNKVIIGVVVNTVIFALLHLGNPNIGPISFINLLLFGTFMSLYVLKTKNLWGACALHTMWNFMQGSVFGISVSGNDVASSIFHFTANKDLWFLNGGAFGTEGGLIVTVILGAALAGLIGWIQKDSKQSFSN</sequence>
<feature type="transmembrane region" description="Helical" evidence="1">
    <location>
        <begin position="254"/>
        <end position="272"/>
    </location>
</feature>
<dbReference type="PANTHER" id="PTHR39430">
    <property type="entry name" value="MEMBRANE-ASSOCIATED PROTEASE-RELATED"/>
    <property type="match status" value="1"/>
</dbReference>
<keyword evidence="1" id="KW-0812">Transmembrane</keyword>
<feature type="transmembrane region" description="Helical" evidence="1">
    <location>
        <begin position="213"/>
        <end position="233"/>
    </location>
</feature>
<keyword evidence="1" id="KW-0472">Membrane</keyword>
<dbReference type="GO" id="GO:0008237">
    <property type="term" value="F:metallopeptidase activity"/>
    <property type="evidence" value="ECO:0007669"/>
    <property type="project" value="UniProtKB-KW"/>
</dbReference>
<feature type="transmembrane region" description="Helical" evidence="1">
    <location>
        <begin position="189"/>
        <end position="207"/>
    </location>
</feature>
<dbReference type="InterPro" id="IPR003675">
    <property type="entry name" value="Rce1/LyrA-like_dom"/>
</dbReference>
<proteinExistence type="predicted"/>
<organism evidence="3 4">
    <name type="scientific">Copranaerobaculum intestinale</name>
    <dbReference type="NCBI Taxonomy" id="2692629"/>
    <lineage>
        <taxon>Bacteria</taxon>
        <taxon>Bacillati</taxon>
        <taxon>Bacillota</taxon>
        <taxon>Erysipelotrichia</taxon>
        <taxon>Erysipelotrichales</taxon>
        <taxon>Erysipelotrichaceae</taxon>
        <taxon>Copranaerobaculum</taxon>
    </lineage>
</organism>
<keyword evidence="3" id="KW-0378">Hydrolase</keyword>
<dbReference type="RefSeq" id="WP_160625470.1">
    <property type="nucleotide sequence ID" value="NZ_WUUQ01000003.1"/>
</dbReference>
<evidence type="ECO:0000256" key="1">
    <source>
        <dbReference type="SAM" id="Phobius"/>
    </source>
</evidence>
<dbReference type="GO" id="GO:0006508">
    <property type="term" value="P:proteolysis"/>
    <property type="evidence" value="ECO:0007669"/>
    <property type="project" value="UniProtKB-KW"/>
</dbReference>
<dbReference type="AlphaFoldDB" id="A0A6N8U7X5"/>
<comment type="caution">
    <text evidence="3">The sequence shown here is derived from an EMBL/GenBank/DDBJ whole genome shotgun (WGS) entry which is preliminary data.</text>
</comment>
<keyword evidence="1" id="KW-1133">Transmembrane helix</keyword>
<keyword evidence="3" id="KW-0482">Metalloprotease</keyword>
<evidence type="ECO:0000259" key="2">
    <source>
        <dbReference type="Pfam" id="PF02517"/>
    </source>
</evidence>
<dbReference type="PANTHER" id="PTHR39430:SF1">
    <property type="entry name" value="PROTEASE"/>
    <property type="match status" value="1"/>
</dbReference>
<name>A0A6N8U7X5_9FIRM</name>
<feature type="transmembrane region" description="Helical" evidence="1">
    <location>
        <begin position="292"/>
        <end position="309"/>
    </location>
</feature>
<gene>
    <name evidence="3" type="ORF">GSF08_09040</name>
</gene>
<dbReference type="Pfam" id="PF02517">
    <property type="entry name" value="Rce1-like"/>
    <property type="match status" value="1"/>
</dbReference>
<feature type="transmembrane region" description="Helical" evidence="1">
    <location>
        <begin position="122"/>
        <end position="142"/>
    </location>
</feature>
<dbReference type="Proteomes" id="UP000434036">
    <property type="component" value="Unassembled WGS sequence"/>
</dbReference>
<reference evidence="3 4" key="1">
    <citation type="submission" date="2019-12" db="EMBL/GenBank/DDBJ databases">
        <authorList>
            <person name="Yang R."/>
        </authorList>
    </citation>
    <scope>NUCLEOTIDE SEQUENCE [LARGE SCALE GENOMIC DNA]</scope>
    <source>
        <strain evidence="3 4">DONG20-135</strain>
    </source>
</reference>
<feature type="transmembrane region" description="Helical" evidence="1">
    <location>
        <begin position="148"/>
        <end position="168"/>
    </location>
</feature>
<accession>A0A6N8U7X5</accession>
<keyword evidence="4" id="KW-1185">Reference proteome</keyword>
<dbReference type="GO" id="GO:0004175">
    <property type="term" value="F:endopeptidase activity"/>
    <property type="evidence" value="ECO:0007669"/>
    <property type="project" value="UniProtKB-ARBA"/>
</dbReference>
<keyword evidence="3" id="KW-0645">Protease</keyword>
<feature type="transmembrane region" description="Helical" evidence="1">
    <location>
        <begin position="25"/>
        <end position="53"/>
    </location>
</feature>
<dbReference type="EMBL" id="WUUQ01000003">
    <property type="protein sequence ID" value="MXQ74082.1"/>
    <property type="molecule type" value="Genomic_DNA"/>
</dbReference>
<evidence type="ECO:0000313" key="4">
    <source>
        <dbReference type="Proteomes" id="UP000434036"/>
    </source>
</evidence>